<dbReference type="RefSeq" id="XP_062764528.1">
    <property type="nucleotide sequence ID" value="XM_062906209.1"/>
</dbReference>
<protein>
    <submittedName>
        <fullName evidence="1">Uncharacterized protein</fullName>
    </submittedName>
</protein>
<dbReference type="GeneID" id="87926402"/>
<dbReference type="Proteomes" id="UP001326199">
    <property type="component" value="Unassembled WGS sequence"/>
</dbReference>
<dbReference type="EMBL" id="JAFFHB010000007">
    <property type="protein sequence ID" value="KAK4664562.1"/>
    <property type="molecule type" value="Genomic_DNA"/>
</dbReference>
<proteinExistence type="predicted"/>
<evidence type="ECO:0000313" key="1">
    <source>
        <dbReference type="EMBL" id="KAK4664562.1"/>
    </source>
</evidence>
<keyword evidence="2" id="KW-1185">Reference proteome</keyword>
<name>A0ABR0H951_9PEZI</name>
<accession>A0ABR0H951</accession>
<gene>
    <name evidence="1" type="ORF">QC763_0087270</name>
</gene>
<reference evidence="1 2" key="1">
    <citation type="journal article" date="2023" name="bioRxiv">
        <title>High-quality genome assemblies of four members of thePodospora anserinaspecies complex.</title>
        <authorList>
            <person name="Ament-Velasquez S.L."/>
            <person name="Vogan A.A."/>
            <person name="Wallerman O."/>
            <person name="Hartmann F."/>
            <person name="Gautier V."/>
            <person name="Silar P."/>
            <person name="Giraud T."/>
            <person name="Johannesson H."/>
        </authorList>
    </citation>
    <scope>NUCLEOTIDE SEQUENCE [LARGE SCALE GENOMIC DNA]</scope>
    <source>
        <strain evidence="1 2">CBS 411.78</strain>
    </source>
</reference>
<comment type="caution">
    <text evidence="1">The sequence shown here is derived from an EMBL/GenBank/DDBJ whole genome shotgun (WGS) entry which is preliminary data.</text>
</comment>
<evidence type="ECO:0000313" key="2">
    <source>
        <dbReference type="Proteomes" id="UP001326199"/>
    </source>
</evidence>
<sequence length="236" mass="26926">MWTHVIPKCFPKSHGFCWLTYGGPAEYQVRIFTSVKLKRSFKPIIAIENKWRAAEAKIIEIVRDIRRLADPALFIELYDDIVFPAQHQAVSSMWLNLLALFFSSSDRFALERLRNSGELNLRVRVLFDGNRGLGTVLLNAKPLDPTEGQSLKESVWSNWRSQLEDHVSRAWGWLHVVDEQLHDAANIARFGAVTIGRKVQFFECIPGGRPAIRAFGHGEDELLELKADEAKIIEIC</sequence>
<organism evidence="1 2">
    <name type="scientific">Podospora pseudopauciseta</name>
    <dbReference type="NCBI Taxonomy" id="2093780"/>
    <lineage>
        <taxon>Eukaryota</taxon>
        <taxon>Fungi</taxon>
        <taxon>Dikarya</taxon>
        <taxon>Ascomycota</taxon>
        <taxon>Pezizomycotina</taxon>
        <taxon>Sordariomycetes</taxon>
        <taxon>Sordariomycetidae</taxon>
        <taxon>Sordariales</taxon>
        <taxon>Podosporaceae</taxon>
        <taxon>Podospora</taxon>
    </lineage>
</organism>